<dbReference type="AlphaFoldDB" id="A0A7C9IQG4"/>
<dbReference type="GO" id="GO:0003676">
    <property type="term" value="F:nucleic acid binding"/>
    <property type="evidence" value="ECO:0007669"/>
    <property type="project" value="InterPro"/>
</dbReference>
<dbReference type="PANTHER" id="PTHR35004:SF7">
    <property type="entry name" value="INTEGRASE PROTEIN"/>
    <property type="match status" value="1"/>
</dbReference>
<gene>
    <name evidence="3" type="ORF">GTA51_20280</name>
</gene>
<dbReference type="GO" id="GO:0015074">
    <property type="term" value="P:DNA integration"/>
    <property type="evidence" value="ECO:0007669"/>
    <property type="project" value="InterPro"/>
</dbReference>
<keyword evidence="4" id="KW-1185">Reference proteome</keyword>
<dbReference type="Pfam" id="PF22483">
    <property type="entry name" value="Mu-transpos_C_2"/>
    <property type="match status" value="1"/>
</dbReference>
<protein>
    <submittedName>
        <fullName evidence="3">IS21 family transposase</fullName>
    </submittedName>
</protein>
<dbReference type="NCBIfam" id="NF033546">
    <property type="entry name" value="transpos_IS21"/>
    <property type="match status" value="1"/>
</dbReference>
<evidence type="ECO:0000259" key="2">
    <source>
        <dbReference type="PROSITE" id="PS50994"/>
    </source>
</evidence>
<dbReference type="SUPFAM" id="SSF53098">
    <property type="entry name" value="Ribonuclease H-like"/>
    <property type="match status" value="1"/>
</dbReference>
<dbReference type="InterPro" id="IPR001584">
    <property type="entry name" value="Integrase_cat-core"/>
</dbReference>
<sequence length="503" mass="57466">MLIVETIRKVRLAAMRQEKPIKQIARELRLSKNTVRKILRGDLTELHYERRVQPRPMLGAFIASLERRLEEDKVLPKKRQRSAKLLYEEIHGEGYTGSYDNVQRYVRAWKRRQQTLATPAFVPLVFDPGEAFQFDWSHEDVMLGGVPARLKVAHIRLCYSRMSLVIAYPRETQEMVFDAHVQAFAFFGGATRRGIYDNMKTAVKTILTGKNREFNQRFQQLCSHYLFEPVACTPAAGWEKGQVERQVGISRGRFFTPRPQAKDLDELNAQLREKCLSQAKTSRHPTLPDKMIWEVFAEERRHLVATPRPFNGYAASDVRVSSTALVSFDRNRYSVPASEVGQPVTVRAYADRVAVVSQGRLVAEHARQFGRGKMVFDPWHYLPVLERKPGALRNGAPFKDWDLPHELARMRVALMRFPDWDRQFVAILCAVKEHGLMAVANACGQALSMKAVSKDVVLNLLCREEQVPDASSLVLPEGLKLTQEPVADCGRYDTLLREVCHVA</sequence>
<accession>A0A7C9IQG4</accession>
<dbReference type="PANTHER" id="PTHR35004">
    <property type="entry name" value="TRANSPOSASE RV3428C-RELATED"/>
    <property type="match status" value="1"/>
</dbReference>
<dbReference type="InterPro" id="IPR012337">
    <property type="entry name" value="RNaseH-like_sf"/>
</dbReference>
<reference evidence="3 4" key="1">
    <citation type="submission" date="2020-01" db="EMBL/GenBank/DDBJ databases">
        <title>Genome sequence of Desulfovibrio aerotolerans DSM 16695(T).</title>
        <authorList>
            <person name="Karnachuk O."/>
            <person name="Avakyan M."/>
            <person name="Mardanov A."/>
            <person name="Kadnikov V."/>
            <person name="Ravin N."/>
        </authorList>
    </citation>
    <scope>NUCLEOTIDE SEQUENCE [LARGE SCALE GENOMIC DNA]</scope>
    <source>
        <strain evidence="3 4">DSM 16695</strain>
    </source>
</reference>
<dbReference type="InterPro" id="IPR036397">
    <property type="entry name" value="RNaseH_sf"/>
</dbReference>
<dbReference type="Pfam" id="PF00665">
    <property type="entry name" value="rve"/>
    <property type="match status" value="1"/>
</dbReference>
<dbReference type="Gene3D" id="3.30.420.10">
    <property type="entry name" value="Ribonuclease H-like superfamily/Ribonuclease H"/>
    <property type="match status" value="1"/>
</dbReference>
<evidence type="ECO:0000256" key="1">
    <source>
        <dbReference type="ARBA" id="ARBA00009277"/>
    </source>
</evidence>
<dbReference type="EMBL" id="WVUD01000107">
    <property type="protein sequence ID" value="MYL85419.1"/>
    <property type="molecule type" value="Genomic_DNA"/>
</dbReference>
<organism evidence="3 4">
    <name type="scientific">Solidesulfovibrio aerotolerans</name>
    <dbReference type="NCBI Taxonomy" id="295255"/>
    <lineage>
        <taxon>Bacteria</taxon>
        <taxon>Pseudomonadati</taxon>
        <taxon>Thermodesulfobacteriota</taxon>
        <taxon>Desulfovibrionia</taxon>
        <taxon>Desulfovibrionales</taxon>
        <taxon>Desulfovibrionaceae</taxon>
        <taxon>Solidesulfovibrio</taxon>
    </lineage>
</organism>
<evidence type="ECO:0000313" key="4">
    <source>
        <dbReference type="Proteomes" id="UP000482487"/>
    </source>
</evidence>
<dbReference type="RefSeq" id="WP_160964292.1">
    <property type="nucleotide sequence ID" value="NZ_WVUD01000107.1"/>
</dbReference>
<dbReference type="PROSITE" id="PS50994">
    <property type="entry name" value="INTEGRASE"/>
    <property type="match status" value="1"/>
</dbReference>
<comment type="caution">
    <text evidence="3">The sequence shown here is derived from an EMBL/GenBank/DDBJ whole genome shotgun (WGS) entry which is preliminary data.</text>
</comment>
<proteinExistence type="inferred from homology"/>
<feature type="domain" description="Integrase catalytic" evidence="2">
    <location>
        <begin position="124"/>
        <end position="300"/>
    </location>
</feature>
<dbReference type="InterPro" id="IPR054353">
    <property type="entry name" value="IstA-like_C"/>
</dbReference>
<name>A0A7C9IQG4_9BACT</name>
<evidence type="ECO:0000313" key="3">
    <source>
        <dbReference type="EMBL" id="MYL85419.1"/>
    </source>
</evidence>
<dbReference type="Proteomes" id="UP000482487">
    <property type="component" value="Unassembled WGS sequence"/>
</dbReference>
<dbReference type="OrthoDB" id="9798623at2"/>
<comment type="similarity">
    <text evidence="1">Belongs to the transposase IS21/IS408/IS1162 family.</text>
</comment>